<feature type="domain" description="Fibronectin type-III" evidence="3">
    <location>
        <begin position="393"/>
        <end position="497"/>
    </location>
</feature>
<evidence type="ECO:0000259" key="3">
    <source>
        <dbReference type="PROSITE" id="PS50853"/>
    </source>
</evidence>
<evidence type="ECO:0000313" key="5">
    <source>
        <dbReference type="Proteomes" id="UP001139354"/>
    </source>
</evidence>
<dbReference type="InterPro" id="IPR036116">
    <property type="entry name" value="FN3_sf"/>
</dbReference>
<keyword evidence="1" id="KW-0378">Hydrolase</keyword>
<dbReference type="InterPro" id="IPR003961">
    <property type="entry name" value="FN3_dom"/>
</dbReference>
<dbReference type="GO" id="GO:0000272">
    <property type="term" value="P:polysaccharide catabolic process"/>
    <property type="evidence" value="ECO:0007669"/>
    <property type="project" value="UniProtKB-KW"/>
</dbReference>
<gene>
    <name evidence="4" type="ORF">KEC57_12810</name>
</gene>
<evidence type="ECO:0000256" key="2">
    <source>
        <dbReference type="ARBA" id="ARBA00023326"/>
    </source>
</evidence>
<dbReference type="CDD" id="cd00063">
    <property type="entry name" value="FN3"/>
    <property type="match status" value="1"/>
</dbReference>
<name>A0A9X1LWB8_9MICO</name>
<accession>A0A9X1LWB8</accession>
<keyword evidence="2" id="KW-0624">Polysaccharide degradation</keyword>
<dbReference type="AlphaFoldDB" id="A0A9X1LWB8"/>
<organism evidence="4 5">
    <name type="scientific">Microbacterium allomyrinae</name>
    <dbReference type="NCBI Taxonomy" id="2830666"/>
    <lineage>
        <taxon>Bacteria</taxon>
        <taxon>Bacillati</taxon>
        <taxon>Actinomycetota</taxon>
        <taxon>Actinomycetes</taxon>
        <taxon>Micrococcales</taxon>
        <taxon>Microbacteriaceae</taxon>
        <taxon>Microbacterium</taxon>
    </lineage>
</organism>
<dbReference type="Gene3D" id="2.60.40.10">
    <property type="entry name" value="Immunoglobulins"/>
    <property type="match status" value="1"/>
</dbReference>
<protein>
    <recommendedName>
        <fullName evidence="3">Fibronectin type-III domain-containing protein</fullName>
    </recommendedName>
</protein>
<keyword evidence="1" id="KW-0326">Glycosidase</keyword>
<dbReference type="RefSeq" id="WP_229385030.1">
    <property type="nucleotide sequence ID" value="NZ_JAGTTN010000004.1"/>
</dbReference>
<dbReference type="PROSITE" id="PS50853">
    <property type="entry name" value="FN3"/>
    <property type="match status" value="1"/>
</dbReference>
<dbReference type="EMBL" id="JAGTTN010000004">
    <property type="protein sequence ID" value="MCC2033062.1"/>
    <property type="molecule type" value="Genomic_DNA"/>
</dbReference>
<proteinExistence type="predicted"/>
<comment type="caution">
    <text evidence="4">The sequence shown here is derived from an EMBL/GenBank/DDBJ whole genome shotgun (WGS) entry which is preliminary data.</text>
</comment>
<evidence type="ECO:0000256" key="1">
    <source>
        <dbReference type="ARBA" id="ARBA00023295"/>
    </source>
</evidence>
<evidence type="ECO:0000313" key="4">
    <source>
        <dbReference type="EMBL" id="MCC2033062.1"/>
    </source>
</evidence>
<dbReference type="GO" id="GO:0016798">
    <property type="term" value="F:hydrolase activity, acting on glycosyl bonds"/>
    <property type="evidence" value="ECO:0007669"/>
    <property type="project" value="UniProtKB-KW"/>
</dbReference>
<keyword evidence="5" id="KW-1185">Reference proteome</keyword>
<reference evidence="4" key="1">
    <citation type="submission" date="2021-04" db="EMBL/GenBank/DDBJ databases">
        <title>Microbacterium tenobrionis sp. nov. and Microbacterium allomyrinae sp. nov., isolated from larvae of Tenobrio molitor and Allomyrina dichotoma, respectively.</title>
        <authorList>
            <person name="Lee S.D."/>
        </authorList>
    </citation>
    <scope>NUCLEOTIDE SEQUENCE</scope>
    <source>
        <strain evidence="4">BWT-G7</strain>
    </source>
</reference>
<dbReference type="SUPFAM" id="SSF49265">
    <property type="entry name" value="Fibronectin type III"/>
    <property type="match status" value="1"/>
</dbReference>
<keyword evidence="2" id="KW-0119">Carbohydrate metabolism</keyword>
<dbReference type="Proteomes" id="UP001139354">
    <property type="component" value="Unassembled WGS sequence"/>
</dbReference>
<dbReference type="InterPro" id="IPR013783">
    <property type="entry name" value="Ig-like_fold"/>
</dbReference>
<sequence length="850" mass="89625">MTFDVRLRLYNDDGTKSRVLKTIRMDVTQADSSACRVTFATSSRVAGSLDAPFLVGVEYTTGGVWASPRNDLFIATEDNSDNAEQSGVVSFTAQDVLSWLTQRLPLWWKSGDNAQDRTYTNVTPGALLNEIITYGKTGGLGDGAGWGPNVTTDFTGTTDSVGAAWAQQVDQTYPLFTTSLSRIIDGLSDQGYIEWWSEGFKLRVVNAGTATDRSNVVFGGRGFTRSPAKSVYEPATAIVIQYDGGWTHAVNPGASNRFGSVFQVMSQSGAPDIPAAQQNAQPALTKARAVSRELSYEWAPVGGMTAPWAGFNIGDLVTARTRGGKILQRVVGIVVTKDVAGVVTARTVVGDKMLTQAAKLARRTSAAQVGQIIGGSGSSVPPTTAPASPDPNAPDALHVVSNTASWGEDGAAVAAVGVAWDQVTDAVDSTAIDVNLYELWAREASETAHMVTATDQLSTTVPGLKSGVPVWVKVRARSVRGRWSEFSPEITVTPASPLSIVPKVPTGLEVTSNTAEFQADGSSVATLRVQWDAVTLSTDDVAVVIDRYELWLLDGAVWGPVSASPSRDVLVSVQSGQARSFKVRAYTTLGVWSDFTSHVDVIAALPDAFDIAPTDPTLTTSLGMVQAQWDGVLTGGVLPAGVQHVLVEHAALTGGPWTRVAVPLPNGGGSSPIRGVVGESMFVRFIPVDTLGREFTPSAVVSIVVTGITGPDLEANSVTANTIAVGAIEVQHLSSGLGSHIDLGENSVIISITAEQESLAGQVDETAGAVGQLTSWFRVDENGAHVGSTGSPFQTHVKPDRFEITDNGVVTSYWEGGRMVVPKLEATEIVLAQHKFEPYADGTVVRALGI</sequence>